<keyword evidence="2" id="KW-1185">Reference proteome</keyword>
<protein>
    <submittedName>
        <fullName evidence="1">Uncharacterized protein</fullName>
    </submittedName>
</protein>
<reference evidence="1 2" key="1">
    <citation type="submission" date="2013-11" db="EMBL/GenBank/DDBJ databases">
        <title>Genome sequencing of Stegodyphus mimosarum.</title>
        <authorList>
            <person name="Bechsgaard J."/>
        </authorList>
    </citation>
    <scope>NUCLEOTIDE SEQUENCE [LARGE SCALE GENOMIC DNA]</scope>
</reference>
<proteinExistence type="predicted"/>
<dbReference type="AlphaFoldDB" id="A0A087T866"/>
<organism evidence="1 2">
    <name type="scientific">Stegodyphus mimosarum</name>
    <name type="common">African social velvet spider</name>
    <dbReference type="NCBI Taxonomy" id="407821"/>
    <lineage>
        <taxon>Eukaryota</taxon>
        <taxon>Metazoa</taxon>
        <taxon>Ecdysozoa</taxon>
        <taxon>Arthropoda</taxon>
        <taxon>Chelicerata</taxon>
        <taxon>Arachnida</taxon>
        <taxon>Araneae</taxon>
        <taxon>Araneomorphae</taxon>
        <taxon>Entelegynae</taxon>
        <taxon>Eresoidea</taxon>
        <taxon>Eresidae</taxon>
        <taxon>Stegodyphus</taxon>
    </lineage>
</organism>
<feature type="non-terminal residue" evidence="1">
    <location>
        <position position="45"/>
    </location>
</feature>
<evidence type="ECO:0000313" key="2">
    <source>
        <dbReference type="Proteomes" id="UP000054359"/>
    </source>
</evidence>
<dbReference type="Proteomes" id="UP000054359">
    <property type="component" value="Unassembled WGS sequence"/>
</dbReference>
<sequence length="45" mass="5261">MPVKDRIATIKRHLSGSQAENEISEDSKRTIPKRRQELLKWNGWG</sequence>
<dbReference type="OrthoDB" id="7786253at2759"/>
<gene>
    <name evidence="1" type="ORF">X975_10871</name>
</gene>
<dbReference type="EMBL" id="KK113902">
    <property type="protein sequence ID" value="KFM61305.1"/>
    <property type="molecule type" value="Genomic_DNA"/>
</dbReference>
<accession>A0A087T866</accession>
<evidence type="ECO:0000313" key="1">
    <source>
        <dbReference type="EMBL" id="KFM61305.1"/>
    </source>
</evidence>
<name>A0A087T866_STEMI</name>